<comment type="caution">
    <text evidence="1">The sequence shown here is derived from an EMBL/GenBank/DDBJ whole genome shotgun (WGS) entry which is preliminary data.</text>
</comment>
<dbReference type="PIRSF" id="PIRSF010386">
    <property type="entry name" value="RocB"/>
    <property type="match status" value="1"/>
</dbReference>
<gene>
    <name evidence="1" type="ORF">ACFSUE_17510</name>
</gene>
<organism evidence="1 2">
    <name type="scientific">Sporolactobacillus shoreicorticis</name>
    <dbReference type="NCBI Taxonomy" id="1923877"/>
    <lineage>
        <taxon>Bacteria</taxon>
        <taxon>Bacillati</taxon>
        <taxon>Bacillota</taxon>
        <taxon>Bacilli</taxon>
        <taxon>Bacillales</taxon>
        <taxon>Sporolactobacillaceae</taxon>
        <taxon>Sporolactobacillus</taxon>
    </lineage>
</organism>
<sequence>MSKWQTKEALIELLSELVHVPSVSGSQAEKEFPELILHKLSELNFFQTHPKYLNRIPTDDGRSFISAFVRAPKPTAKTAILFSHFDVVDVQDYGQWKDFAFDIKKLTDLFYAEKESLPHRVRNDLKAGRWLFGRGAMDMKSGLALHMSLIENACSGEFDGNLLLISVPDEEVNSVGMRAAVPHLLELKERYDLDYRAALNSEPMFSLYPEDRTNYIYTGSIGKIMPGFLCYGKETHVGEPFSGLNGNLMASFVTEELELSTELCDEDEGKVAPPPSNLIQKGLKNSYSVQIPHRSVTLFNLFILERSIDEITELLLKKADRAAKKIEALYQKQARQYAQFTGSIAAERKVKVLPFEKLVSEARTLLGEAQVNEVIDRVVACGKKDDREISIQIVDQLAIRCKTLAPMIVLFYAPPFYPAVQSHRCRLIQETVEKVQNRARETDHIELTEQHYFSGISDLSYIGIPVNQPSMNQLIRNMPVWNRVYSIPFEAMEQLSVPVLNLGPIGRDAHQWTERLDVDFAFGPLKDLLTLSVHQLLNEN</sequence>
<dbReference type="InterPro" id="IPR050072">
    <property type="entry name" value="Peptidase_M20A"/>
</dbReference>
<reference evidence="2" key="1">
    <citation type="journal article" date="2019" name="Int. J. Syst. Evol. Microbiol.">
        <title>The Global Catalogue of Microorganisms (GCM) 10K type strain sequencing project: providing services to taxonomists for standard genome sequencing and annotation.</title>
        <authorList>
            <consortium name="The Broad Institute Genomics Platform"/>
            <consortium name="The Broad Institute Genome Sequencing Center for Infectious Disease"/>
            <person name="Wu L."/>
            <person name="Ma J."/>
        </authorList>
    </citation>
    <scope>NUCLEOTIDE SEQUENCE [LARGE SCALE GENOMIC DNA]</scope>
    <source>
        <strain evidence="2">TISTR 2466</strain>
    </source>
</reference>
<dbReference type="SUPFAM" id="SSF53187">
    <property type="entry name" value="Zn-dependent exopeptidases"/>
    <property type="match status" value="1"/>
</dbReference>
<dbReference type="InterPro" id="IPR012166">
    <property type="entry name" value="Uncharacterised_RocB"/>
</dbReference>
<dbReference type="InterPro" id="IPR002933">
    <property type="entry name" value="Peptidase_M20"/>
</dbReference>
<protein>
    <submittedName>
        <fullName evidence="1">M20/M25/M40 family metallo-hydrolase</fullName>
    </submittedName>
</protein>
<dbReference type="RefSeq" id="WP_253062489.1">
    <property type="nucleotide sequence ID" value="NZ_JAMXWM010000014.1"/>
</dbReference>
<keyword evidence="2" id="KW-1185">Reference proteome</keyword>
<dbReference type="PANTHER" id="PTHR43808">
    <property type="entry name" value="ACETYLORNITHINE DEACETYLASE"/>
    <property type="match status" value="1"/>
</dbReference>
<dbReference type="Gene3D" id="3.40.630.10">
    <property type="entry name" value="Zn peptidases"/>
    <property type="match status" value="1"/>
</dbReference>
<dbReference type="PANTHER" id="PTHR43808:SF27">
    <property type="entry name" value="PROTEIN ROCB"/>
    <property type="match status" value="1"/>
</dbReference>
<dbReference type="EMBL" id="JBHUMQ010000042">
    <property type="protein sequence ID" value="MFD2695404.1"/>
    <property type="molecule type" value="Genomic_DNA"/>
</dbReference>
<proteinExistence type="predicted"/>
<dbReference type="Proteomes" id="UP001597399">
    <property type="component" value="Unassembled WGS sequence"/>
</dbReference>
<evidence type="ECO:0000313" key="1">
    <source>
        <dbReference type="EMBL" id="MFD2695404.1"/>
    </source>
</evidence>
<accession>A0ABW5S7X9</accession>
<name>A0ABW5S7X9_9BACL</name>
<dbReference type="Pfam" id="PF01546">
    <property type="entry name" value="Peptidase_M20"/>
    <property type="match status" value="1"/>
</dbReference>
<evidence type="ECO:0000313" key="2">
    <source>
        <dbReference type="Proteomes" id="UP001597399"/>
    </source>
</evidence>